<dbReference type="AlphaFoldDB" id="A0A0M9WP82"/>
<evidence type="ECO:0000313" key="3">
    <source>
        <dbReference type="Proteomes" id="UP000037712"/>
    </source>
</evidence>
<dbReference type="PANTHER" id="PTHR33797:SF2">
    <property type="entry name" value="ORGANIC HYDROPEROXIDE RESISTANCE PROTEIN-LIKE"/>
    <property type="match status" value="1"/>
</dbReference>
<dbReference type="InterPro" id="IPR019953">
    <property type="entry name" value="OHR"/>
</dbReference>
<organism evidence="2 3">
    <name type="scientific">Rhodococcus rhodochrous KG-21</name>
    <dbReference type="NCBI Taxonomy" id="1441923"/>
    <lineage>
        <taxon>Bacteria</taxon>
        <taxon>Bacillati</taxon>
        <taxon>Actinomycetota</taxon>
        <taxon>Actinomycetes</taxon>
        <taxon>Mycobacteriales</taxon>
        <taxon>Nocardiaceae</taxon>
        <taxon>Rhodococcus</taxon>
    </lineage>
</organism>
<evidence type="ECO:0000313" key="2">
    <source>
        <dbReference type="EMBL" id="KOS56381.1"/>
    </source>
</evidence>
<sequence>MAEPNSYRYTATAEDTSVRIDGHSPDLRVTTPDNAAGFDSVTPEQLYAAALAACVYQTLIATASAGDHDLGECAVDARVELTPQGNQEFDLSAEVDVRLPRVEDRDAREALALRAVERCPMAKSVQVRLAGAHAS</sequence>
<dbReference type="Gene3D" id="3.30.300.20">
    <property type="match status" value="1"/>
</dbReference>
<dbReference type="InterPro" id="IPR036102">
    <property type="entry name" value="OsmC/Ohrsf"/>
</dbReference>
<dbReference type="Proteomes" id="UP000037712">
    <property type="component" value="Unassembled WGS sequence"/>
</dbReference>
<proteinExistence type="inferred from homology"/>
<dbReference type="RefSeq" id="WP_003934838.1">
    <property type="nucleotide sequence ID" value="NZ_AZYO01000019.1"/>
</dbReference>
<gene>
    <name evidence="2" type="ORF">Z051_09910</name>
</gene>
<dbReference type="GO" id="GO:0006979">
    <property type="term" value="P:response to oxidative stress"/>
    <property type="evidence" value="ECO:0007669"/>
    <property type="project" value="InterPro"/>
</dbReference>
<dbReference type="PANTHER" id="PTHR33797">
    <property type="entry name" value="ORGANIC HYDROPEROXIDE RESISTANCE PROTEIN-LIKE"/>
    <property type="match status" value="1"/>
</dbReference>
<dbReference type="SUPFAM" id="SSF82784">
    <property type="entry name" value="OsmC-like"/>
    <property type="match status" value="1"/>
</dbReference>
<dbReference type="PATRIC" id="fig|1441923.3.peg.2191"/>
<comment type="similarity">
    <text evidence="1">Belongs to the OsmC/Ohr family.</text>
</comment>
<dbReference type="Pfam" id="PF02566">
    <property type="entry name" value="OsmC"/>
    <property type="match status" value="1"/>
</dbReference>
<protein>
    <submittedName>
        <fullName evidence="2">OsmC family protein</fullName>
    </submittedName>
</protein>
<dbReference type="EMBL" id="AZYO01000019">
    <property type="protein sequence ID" value="KOS56381.1"/>
    <property type="molecule type" value="Genomic_DNA"/>
</dbReference>
<name>A0A0M9WP82_RHORH</name>
<dbReference type="InterPro" id="IPR003718">
    <property type="entry name" value="OsmC/Ohr_fam"/>
</dbReference>
<reference evidence="3" key="2">
    <citation type="submission" date="2015-01" db="EMBL/GenBank/DDBJ databases">
        <title>Draft genome sequence of potential hydrocarbon metabolising strain of Rhodococcus rhodochrous.</title>
        <authorList>
            <person name="Aggarwal R.K."/>
            <person name="Dawar C."/>
        </authorList>
    </citation>
    <scope>NUCLEOTIDE SEQUENCE [LARGE SCALE GENOMIC DNA]</scope>
    <source>
        <strain evidence="3">KG-21</strain>
    </source>
</reference>
<reference evidence="2 3" key="1">
    <citation type="journal article" date="2015" name="Genome Announc.">
        <title>Draft Genome Sequence of Rhodococcus rhodochrous Strain KG-21, a Soil Isolate from Oil Fields of Krishna-Godavari Basin, India.</title>
        <authorList>
            <person name="Dawar C."/>
            <person name="Aggarwal R.K."/>
        </authorList>
    </citation>
    <scope>NUCLEOTIDE SEQUENCE [LARGE SCALE GENOMIC DNA]</scope>
    <source>
        <strain evidence="2 3">KG-21</strain>
    </source>
</reference>
<comment type="caution">
    <text evidence="2">The sequence shown here is derived from an EMBL/GenBank/DDBJ whole genome shotgun (WGS) entry which is preliminary data.</text>
</comment>
<dbReference type="InterPro" id="IPR015946">
    <property type="entry name" value="KH_dom-like_a/b"/>
</dbReference>
<accession>A0A0M9WP82</accession>
<evidence type="ECO:0000256" key="1">
    <source>
        <dbReference type="ARBA" id="ARBA00007378"/>
    </source>
</evidence>